<gene>
    <name evidence="3" type="ORF">DFP99_1302</name>
</gene>
<organism evidence="3 4">
    <name type="scientific">Weissella soli</name>
    <dbReference type="NCBI Taxonomy" id="155866"/>
    <lineage>
        <taxon>Bacteria</taxon>
        <taxon>Bacillati</taxon>
        <taxon>Bacillota</taxon>
        <taxon>Bacilli</taxon>
        <taxon>Lactobacillales</taxon>
        <taxon>Lactobacillaceae</taxon>
        <taxon>Weissella</taxon>
    </lineage>
</organism>
<protein>
    <submittedName>
        <fullName evidence="3">DUF3042 family protein</fullName>
    </submittedName>
</protein>
<sequence length="60" mass="6505">MKKFGLGVITGVVATVASAAAGLFAFHKTVVEPEEQREEKFTETEKKAARKIGASHTPRF</sequence>
<feature type="signal peptide" evidence="2">
    <location>
        <begin position="1"/>
        <end position="19"/>
    </location>
</feature>
<dbReference type="InterPro" id="IPR021402">
    <property type="entry name" value="DUF3042"/>
</dbReference>
<dbReference type="AlphaFoldDB" id="A0A288QYJ4"/>
<proteinExistence type="predicted"/>
<feature type="region of interest" description="Disordered" evidence="1">
    <location>
        <begin position="36"/>
        <end position="60"/>
    </location>
</feature>
<feature type="chain" id="PRO_5043983010" evidence="2">
    <location>
        <begin position="20"/>
        <end position="60"/>
    </location>
</feature>
<feature type="compositionally biased region" description="Basic and acidic residues" evidence="1">
    <location>
        <begin position="37"/>
        <end position="47"/>
    </location>
</feature>
<evidence type="ECO:0000256" key="1">
    <source>
        <dbReference type="SAM" id="MobiDB-lite"/>
    </source>
</evidence>
<evidence type="ECO:0000256" key="2">
    <source>
        <dbReference type="SAM" id="SignalP"/>
    </source>
</evidence>
<accession>A0A288QYJ4</accession>
<evidence type="ECO:0000313" key="4">
    <source>
        <dbReference type="Proteomes" id="UP000254912"/>
    </source>
</evidence>
<comment type="caution">
    <text evidence="3">The sequence shown here is derived from an EMBL/GenBank/DDBJ whole genome shotgun (WGS) entry which is preliminary data.</text>
</comment>
<dbReference type="RefSeq" id="WP_070230501.1">
    <property type="nucleotide sequence ID" value="NZ_BJYO01000004.1"/>
</dbReference>
<dbReference type="GeneID" id="94546493"/>
<dbReference type="Pfam" id="PF11240">
    <property type="entry name" value="DUF3042"/>
    <property type="match status" value="1"/>
</dbReference>
<evidence type="ECO:0000313" key="3">
    <source>
        <dbReference type="EMBL" id="RDL05346.1"/>
    </source>
</evidence>
<dbReference type="EMBL" id="QRAS01000003">
    <property type="protein sequence ID" value="RDL05346.1"/>
    <property type="molecule type" value="Genomic_DNA"/>
</dbReference>
<keyword evidence="2" id="KW-0732">Signal</keyword>
<name>A0A288QYJ4_9LACO</name>
<reference evidence="3 4" key="1">
    <citation type="submission" date="2018-07" db="EMBL/GenBank/DDBJ databases">
        <title>Genomic Encyclopedia of Type Strains, Phase III (KMG-III): the genomes of soil and plant-associated and newly described type strains.</title>
        <authorList>
            <person name="Whitman W."/>
        </authorList>
    </citation>
    <scope>NUCLEOTIDE SEQUENCE [LARGE SCALE GENOMIC DNA]</scope>
    <source>
        <strain evidence="3 4">CECT 7031</strain>
    </source>
</reference>
<dbReference type="Proteomes" id="UP000254912">
    <property type="component" value="Unassembled WGS sequence"/>
</dbReference>
<keyword evidence="4" id="KW-1185">Reference proteome</keyword>
<dbReference type="KEGG" id="wso:WSWS_01307"/>